<comment type="caution">
    <text evidence="4">The sequence shown here is derived from an EMBL/GenBank/DDBJ whole genome shotgun (WGS) entry which is preliminary data.</text>
</comment>
<feature type="compositionally biased region" description="Basic and acidic residues" evidence="2">
    <location>
        <begin position="695"/>
        <end position="705"/>
    </location>
</feature>
<feature type="compositionally biased region" description="Basic and acidic residues" evidence="2">
    <location>
        <begin position="712"/>
        <end position="733"/>
    </location>
</feature>
<evidence type="ECO:0000313" key="5">
    <source>
        <dbReference type="Proteomes" id="UP000324800"/>
    </source>
</evidence>
<dbReference type="PANTHER" id="PTHR28441:SF2">
    <property type="entry name" value="PROTEIN FAM91A1"/>
    <property type="match status" value="1"/>
</dbReference>
<feature type="domain" description="FAM91 C-terminal" evidence="3">
    <location>
        <begin position="282"/>
        <end position="361"/>
    </location>
</feature>
<feature type="compositionally biased region" description="Basic and acidic residues" evidence="2">
    <location>
        <begin position="414"/>
        <end position="425"/>
    </location>
</feature>
<name>A0A5J4W7T9_9EUKA</name>
<dbReference type="AlphaFoldDB" id="A0A5J4W7T9"/>
<evidence type="ECO:0000313" key="4">
    <source>
        <dbReference type="EMBL" id="KAA6390736.1"/>
    </source>
</evidence>
<protein>
    <recommendedName>
        <fullName evidence="3">FAM91 C-terminal domain-containing protein</fullName>
    </recommendedName>
</protein>
<dbReference type="Pfam" id="PF14648">
    <property type="entry name" value="FAM91_C"/>
    <property type="match status" value="2"/>
</dbReference>
<evidence type="ECO:0000256" key="2">
    <source>
        <dbReference type="SAM" id="MobiDB-lite"/>
    </source>
</evidence>
<feature type="compositionally biased region" description="Polar residues" evidence="2">
    <location>
        <begin position="401"/>
        <end position="413"/>
    </location>
</feature>
<accession>A0A5J4W7T9</accession>
<dbReference type="InterPro" id="IPR028097">
    <property type="entry name" value="FAM91_C_dom"/>
</dbReference>
<sequence length="760" mass="86092">MHKRLLLLVDNNTNALLMLNNLSSGLLAHAVTLFETGRIPHERIQEFVGELKQGQNEGELRLKKKEEVFIMSEKEKQKLWLKNIMKDDVNQNEIDQNEFKEGYQNNSLHQIDDEQSILFANQLPKQESIGVNSDNNEIGDQYAIRAWGLAQAINEIQSKGGEVDVYKIETLAQFSEDECWSFLTSNYSAAIICTPSDSAAIPPSSLYPNYNWHQLRLDMKDNMNYNKDHNNDIEKGNEIDRSKLFYISPDLLSSDNKQQTTFDNSLQFSNKVFPIVGYNTTYTSPSSPWLRLYLSQLAGCGLPMCYYPAGSVLRSIPRVFSGEEGQLLLFAEGREGKWLDLSVILPVVNEILTQIPCLIVGGFCDMAIPVEIEDNDDEDKQDKQVEEGKTNLIFTELQTSDFNGTNNQTNDPLNSKDIESKTKPENKNSIISNEALFFTGVSKSFFHNPSSSGRGDASSLCYPVFLPIQSGSQHPLVPYTAVESAQRIIQRSKGLQNLCGILWMCFFRGQFVPESLSLGISVENPLYARMTLDRIDLQSFSSEQLDLRNINNESSDNNEQISITPQLLINGSVELNSDLNLFINQWGGISPSNISHSFYPFASELLLDNQAKKIWSECKDGHEYITYSKDAIDKVASDAEGLIQLNQAMNSALNSDSNQTYHHQIEGNLDNSQLEKKNDDQFNKQKQFVAEEIDHEKQKQIEQMHAKNQGKKPQEVKKKDDKPEEKKKDEKTKDKGKKKQGAEEDPSNQPHHNKVDLKDQ</sequence>
<proteinExistence type="inferred from homology"/>
<comment type="similarity">
    <text evidence="1">Belongs to the FAM91 family.</text>
</comment>
<dbReference type="EMBL" id="SNRW01003122">
    <property type="protein sequence ID" value="KAA6390736.1"/>
    <property type="molecule type" value="Genomic_DNA"/>
</dbReference>
<feature type="region of interest" description="Disordered" evidence="2">
    <location>
        <begin position="695"/>
        <end position="760"/>
    </location>
</feature>
<organism evidence="4 5">
    <name type="scientific">Streblomastix strix</name>
    <dbReference type="NCBI Taxonomy" id="222440"/>
    <lineage>
        <taxon>Eukaryota</taxon>
        <taxon>Metamonada</taxon>
        <taxon>Preaxostyla</taxon>
        <taxon>Oxymonadida</taxon>
        <taxon>Streblomastigidae</taxon>
        <taxon>Streblomastix</taxon>
    </lineage>
</organism>
<feature type="domain" description="FAM91 C-terminal" evidence="3">
    <location>
        <begin position="2"/>
        <end position="58"/>
    </location>
</feature>
<dbReference type="PANTHER" id="PTHR28441">
    <property type="entry name" value="PROTEIN FAM91A1"/>
    <property type="match status" value="1"/>
</dbReference>
<evidence type="ECO:0000256" key="1">
    <source>
        <dbReference type="ARBA" id="ARBA00010319"/>
    </source>
</evidence>
<dbReference type="InterPro" id="IPR039199">
    <property type="entry name" value="FAM91"/>
</dbReference>
<evidence type="ECO:0000259" key="3">
    <source>
        <dbReference type="Pfam" id="PF14648"/>
    </source>
</evidence>
<dbReference type="Proteomes" id="UP000324800">
    <property type="component" value="Unassembled WGS sequence"/>
</dbReference>
<gene>
    <name evidence="4" type="ORF">EZS28_013736</name>
</gene>
<reference evidence="4 5" key="1">
    <citation type="submission" date="2019-03" db="EMBL/GenBank/DDBJ databases">
        <title>Single cell metagenomics reveals metabolic interactions within the superorganism composed of flagellate Streblomastix strix and complex community of Bacteroidetes bacteria on its surface.</title>
        <authorList>
            <person name="Treitli S.C."/>
            <person name="Kolisko M."/>
            <person name="Husnik F."/>
            <person name="Keeling P."/>
            <person name="Hampl V."/>
        </authorList>
    </citation>
    <scope>NUCLEOTIDE SEQUENCE [LARGE SCALE GENOMIC DNA]</scope>
    <source>
        <strain evidence="4">ST1C</strain>
    </source>
</reference>
<feature type="region of interest" description="Disordered" evidence="2">
    <location>
        <begin position="401"/>
        <end position="425"/>
    </location>
</feature>